<keyword evidence="2" id="KW-1185">Reference proteome</keyword>
<organism evidence="1 2">
    <name type="scientific">[Mycobacterium] burgundiense</name>
    <dbReference type="NCBI Taxonomy" id="3064286"/>
    <lineage>
        <taxon>Bacteria</taxon>
        <taxon>Bacillati</taxon>
        <taxon>Actinomycetota</taxon>
        <taxon>Actinomycetes</taxon>
        <taxon>Mycobacteriales</taxon>
        <taxon>Mycobacteriaceae</taxon>
        <taxon>Mycolicibacterium</taxon>
    </lineage>
</organism>
<gene>
    <name evidence="1" type="ORF">MU0053_003225</name>
</gene>
<sequence length="149" mass="16267">MATVDISESSTLTPAQAWALASDLRRFDEWLTIFGGWRGPVPAEVAAGTEVSSLIKVKGFRNVIHWEVTRYEEPRRIGLHGHGRGGVQIQLDMTVADNPRGSTFHLVAELRGGLLSGPVGRLVAKVLESDVRRSVRKLATLSPAGSERR</sequence>
<dbReference type="RefSeq" id="WP_308478630.1">
    <property type="nucleotide sequence ID" value="NZ_OY726397.1"/>
</dbReference>
<dbReference type="Pfam" id="PF10604">
    <property type="entry name" value="Polyketide_cyc2"/>
    <property type="match status" value="1"/>
</dbReference>
<proteinExistence type="predicted"/>
<evidence type="ECO:0000313" key="2">
    <source>
        <dbReference type="Proteomes" id="UP001190465"/>
    </source>
</evidence>
<dbReference type="Gene3D" id="3.30.530.20">
    <property type="match status" value="1"/>
</dbReference>
<name>A0ABM9LXZ0_9MYCO</name>
<dbReference type="SUPFAM" id="SSF55961">
    <property type="entry name" value="Bet v1-like"/>
    <property type="match status" value="1"/>
</dbReference>
<protein>
    <submittedName>
        <fullName evidence="1">SRPBCC family protein</fullName>
    </submittedName>
</protein>
<evidence type="ECO:0000313" key="1">
    <source>
        <dbReference type="EMBL" id="CAJ1506583.1"/>
    </source>
</evidence>
<accession>A0ABM9LXZ0</accession>
<dbReference type="Proteomes" id="UP001190465">
    <property type="component" value="Chromosome"/>
</dbReference>
<dbReference type="InterPro" id="IPR019587">
    <property type="entry name" value="Polyketide_cyclase/dehydratase"/>
</dbReference>
<reference evidence="1 2" key="1">
    <citation type="submission" date="2023-08" db="EMBL/GenBank/DDBJ databases">
        <authorList>
            <person name="Folkvardsen B D."/>
            <person name="Norman A."/>
        </authorList>
    </citation>
    <scope>NUCLEOTIDE SEQUENCE [LARGE SCALE GENOMIC DNA]</scope>
    <source>
        <strain evidence="1 2">Mu0053</strain>
    </source>
</reference>
<dbReference type="InterPro" id="IPR023393">
    <property type="entry name" value="START-like_dom_sf"/>
</dbReference>
<dbReference type="EMBL" id="OY726397">
    <property type="protein sequence ID" value="CAJ1506583.1"/>
    <property type="molecule type" value="Genomic_DNA"/>
</dbReference>